<proteinExistence type="predicted"/>
<dbReference type="EMBL" id="JAUDCF010000021">
    <property type="protein sequence ID" value="MDM8146044.1"/>
    <property type="molecule type" value="Genomic_DNA"/>
</dbReference>
<dbReference type="SUPFAM" id="SSF49464">
    <property type="entry name" value="Carboxypeptidase regulatory domain-like"/>
    <property type="match status" value="1"/>
</dbReference>
<dbReference type="InterPro" id="IPR041700">
    <property type="entry name" value="OMP_b-brl_3"/>
</dbReference>
<sequence>MMKKLGMFLLLAWMAIQVSAQKIAVNGSVIDGELNEPMASAAVALLKADSTLAAGASTDFNGKFKLSAKSGSYILRVSFMGYRTVYKNLTLTKQKPTVTLDQITLNVNPVMLKGAEVTARLSKVEMKEDTFVYNSSAYRVPEGSALEELVKKLPGAEVDEDGTIKINGKEVKKIMVDGKEFFDNDTKMAMKNLPTNIIDKIKAYDKQSDYAKMTGIDDGEEETVLDLSIKKGMNKGWMTNVDLGYGTEERYTGRVMVNRFTDRLQMSLIGSMNNTNDQGFPGGGFRGFGGGGSGQVTSKMVGLNFSWENGKKDREAGALELNGNVRYSYRSTDNWSKVNSERFLSSGSSSSFGNSEDRSLSGATSVNANFRLQWSPDSMTRIMFRPNFSYSKNNSNSNGLSLTFNQDPYAFVSNPLTDDLTQLFADSAVVNKNDNESTSDSESKSFDGMLMINRRLNSTGRNITLRLRGGYSDSESTSFSKSMTNYYLQDARKDYNHQYNLNPSQSYNYSADLSYSEPIFTGANLQFSYKFQYRYSDSDRSMYSLDSLLAKAADGDEQFEQFLKYQADGFPLTFLPGEDFLELCKNYRNSQYATYTEYNQEANVMFRYRLGDFRLNAGVSFQPQKTYMDYQKGDLDTSVVRQVFNWAPRVDLRYKISKTSMLRFRYSGRAGQPSMTNLLDVVDDSNPLSISRGNPGLKPSWTNTFFMFYNNYIPELQRGWVFHLNANMMNNNISTAVLYDEATGKTLSMPLNINGNWNTSGMVMFNSALGEKKYFNISTFTNVRYNNEVGYVSSNADFKDVYATITADEILKQTQKSTTRTWNLGERLNLNFRNDLLDLGVNGNINYQHARNDIQENANLDTYTFSYGASAIVNMPWNMSLSTDLTEESRRGYNDASMNTNELIWNAQLSQSFLKGNAATVSVQWYDILRQRSNISRTLSALERRDSWTNAINSYVMVHFIYRLNLMGGKEGRVGMPMGPGGGPGGHAAPMRIGFGGPR</sequence>
<name>A0ABT7U6C4_9BACE</name>
<evidence type="ECO:0000256" key="4">
    <source>
        <dbReference type="SAM" id="SignalP"/>
    </source>
</evidence>
<dbReference type="Pfam" id="PF14905">
    <property type="entry name" value="OMP_b-brl_3"/>
    <property type="match status" value="1"/>
</dbReference>
<feature type="chain" id="PRO_5047256677" evidence="4">
    <location>
        <begin position="21"/>
        <end position="999"/>
    </location>
</feature>
<reference evidence="6 7" key="1">
    <citation type="submission" date="2023-06" db="EMBL/GenBank/DDBJ databases">
        <authorList>
            <person name="Zeman M."/>
            <person name="Kubasova T."/>
            <person name="Jahodarova E."/>
            <person name="Nykrynova M."/>
            <person name="Rychlik I."/>
        </authorList>
    </citation>
    <scope>NUCLEOTIDE SEQUENCE [LARGE SCALE GENOMIC DNA]</scope>
    <source>
        <strain evidence="6 7">ET4</strain>
    </source>
</reference>
<organism evidence="6 7">
    <name type="scientific">Bacteroides eggerthii</name>
    <dbReference type="NCBI Taxonomy" id="28111"/>
    <lineage>
        <taxon>Bacteria</taxon>
        <taxon>Pseudomonadati</taxon>
        <taxon>Bacteroidota</taxon>
        <taxon>Bacteroidia</taxon>
        <taxon>Bacteroidales</taxon>
        <taxon>Bacteroidaceae</taxon>
        <taxon>Bacteroides</taxon>
    </lineage>
</organism>
<reference evidence="7" key="2">
    <citation type="submission" date="2023-07" db="EMBL/GenBank/DDBJ databases">
        <title>Identification and characterization of horizontal gene transfer across gut microbiota members of farm animals based on homology search.</title>
        <authorList>
            <person name="Schwarzerova J."/>
            <person name="Nykrynova M."/>
            <person name="Jureckova K."/>
            <person name="Cejkova D."/>
            <person name="Rychlik I."/>
        </authorList>
    </citation>
    <scope>NUCLEOTIDE SEQUENCE [LARGE SCALE GENOMIC DNA]</scope>
    <source>
        <strain evidence="7">ET4</strain>
    </source>
</reference>
<dbReference type="Gene3D" id="2.60.40.1120">
    <property type="entry name" value="Carboxypeptidase-like, regulatory domain"/>
    <property type="match status" value="1"/>
</dbReference>
<evidence type="ECO:0000256" key="3">
    <source>
        <dbReference type="ARBA" id="ARBA00023237"/>
    </source>
</evidence>
<evidence type="ECO:0000259" key="5">
    <source>
        <dbReference type="Pfam" id="PF14905"/>
    </source>
</evidence>
<evidence type="ECO:0000313" key="6">
    <source>
        <dbReference type="EMBL" id="MDM8146044.1"/>
    </source>
</evidence>
<keyword evidence="7" id="KW-1185">Reference proteome</keyword>
<feature type="signal peptide" evidence="4">
    <location>
        <begin position="1"/>
        <end position="20"/>
    </location>
</feature>
<dbReference type="Pfam" id="PF13715">
    <property type="entry name" value="CarbopepD_reg_2"/>
    <property type="match status" value="1"/>
</dbReference>
<feature type="domain" description="Outer membrane protein beta-barrel" evidence="5">
    <location>
        <begin position="589"/>
        <end position="816"/>
    </location>
</feature>
<evidence type="ECO:0000256" key="1">
    <source>
        <dbReference type="ARBA" id="ARBA00004442"/>
    </source>
</evidence>
<evidence type="ECO:0000313" key="7">
    <source>
        <dbReference type="Proteomes" id="UP001228403"/>
    </source>
</evidence>
<dbReference type="InterPro" id="IPR008969">
    <property type="entry name" value="CarboxyPept-like_regulatory"/>
</dbReference>
<dbReference type="Gene3D" id="2.40.170.20">
    <property type="entry name" value="TonB-dependent receptor, beta-barrel domain"/>
    <property type="match status" value="1"/>
</dbReference>
<comment type="caution">
    <text evidence="6">The sequence shown here is derived from an EMBL/GenBank/DDBJ whole genome shotgun (WGS) entry which is preliminary data.</text>
</comment>
<evidence type="ECO:0000256" key="2">
    <source>
        <dbReference type="ARBA" id="ARBA00023136"/>
    </source>
</evidence>
<gene>
    <name evidence="6" type="ORF">QUW02_08950</name>
</gene>
<dbReference type="InterPro" id="IPR036942">
    <property type="entry name" value="Beta-barrel_TonB_sf"/>
</dbReference>
<protein>
    <submittedName>
        <fullName evidence="6">Outer membrane beta-barrel protein</fullName>
    </submittedName>
</protein>
<comment type="subcellular location">
    <subcellularLocation>
        <location evidence="1">Cell outer membrane</location>
    </subcellularLocation>
</comment>
<keyword evidence="2" id="KW-0472">Membrane</keyword>
<keyword evidence="4" id="KW-0732">Signal</keyword>
<dbReference type="SUPFAM" id="SSF56935">
    <property type="entry name" value="Porins"/>
    <property type="match status" value="1"/>
</dbReference>
<dbReference type="Proteomes" id="UP001228403">
    <property type="component" value="Unassembled WGS sequence"/>
</dbReference>
<keyword evidence="3" id="KW-0998">Cell outer membrane</keyword>
<accession>A0ABT7U6C4</accession>